<organism evidence="1 2">
    <name type="scientific">Rotaria magnacalcarata</name>
    <dbReference type="NCBI Taxonomy" id="392030"/>
    <lineage>
        <taxon>Eukaryota</taxon>
        <taxon>Metazoa</taxon>
        <taxon>Spiralia</taxon>
        <taxon>Gnathifera</taxon>
        <taxon>Rotifera</taxon>
        <taxon>Eurotatoria</taxon>
        <taxon>Bdelloidea</taxon>
        <taxon>Philodinida</taxon>
        <taxon>Philodinidae</taxon>
        <taxon>Rotaria</taxon>
    </lineage>
</organism>
<evidence type="ECO:0000313" key="1">
    <source>
        <dbReference type="EMBL" id="CAF5192379.1"/>
    </source>
</evidence>
<name>A0A8S3I089_9BILA</name>
<sequence length="101" mass="12273">MEKSLEQFKHIERISRQTRRHQAYLNQICDQNLRIKLDNLDKERELTIKRSASCRRIEEERQQLVKVTIQQIAKERQQLLQRNKTEIEQKTIQKLSTDNSK</sequence>
<gene>
    <name evidence="1" type="ORF">SMN809_LOCUS72717</name>
</gene>
<evidence type="ECO:0000313" key="2">
    <source>
        <dbReference type="Proteomes" id="UP000676336"/>
    </source>
</evidence>
<dbReference type="AlphaFoldDB" id="A0A8S3I089"/>
<comment type="caution">
    <text evidence="1">The sequence shown here is derived from an EMBL/GenBank/DDBJ whole genome shotgun (WGS) entry which is preliminary data.</text>
</comment>
<proteinExistence type="predicted"/>
<accession>A0A8S3I089</accession>
<reference evidence="1" key="1">
    <citation type="submission" date="2021-02" db="EMBL/GenBank/DDBJ databases">
        <authorList>
            <person name="Nowell W R."/>
        </authorList>
    </citation>
    <scope>NUCLEOTIDE SEQUENCE</scope>
</reference>
<dbReference type="Proteomes" id="UP000676336">
    <property type="component" value="Unassembled WGS sequence"/>
</dbReference>
<protein>
    <submittedName>
        <fullName evidence="1">Uncharacterized protein</fullName>
    </submittedName>
</protein>
<dbReference type="EMBL" id="CAJOBI010326300">
    <property type="protein sequence ID" value="CAF5192379.1"/>
    <property type="molecule type" value="Genomic_DNA"/>
</dbReference>